<dbReference type="Proteomes" id="UP001319874">
    <property type="component" value="Chromosome 1"/>
</dbReference>
<dbReference type="EMBL" id="AP024955">
    <property type="protein sequence ID" value="BCZ77969.1"/>
    <property type="molecule type" value="Genomic_DNA"/>
</dbReference>
<evidence type="ECO:0000313" key="2">
    <source>
        <dbReference type="Proteomes" id="UP001319874"/>
    </source>
</evidence>
<accession>A0ABM7TIU1</accession>
<name>A0ABM7TIU1_9BURK</name>
<organism evidence="1 2">
    <name type="scientific">Paraburkholderia terrae</name>
    <dbReference type="NCBI Taxonomy" id="311230"/>
    <lineage>
        <taxon>Bacteria</taxon>
        <taxon>Pseudomonadati</taxon>
        <taxon>Pseudomonadota</taxon>
        <taxon>Betaproteobacteria</taxon>
        <taxon>Burkholderiales</taxon>
        <taxon>Burkholderiaceae</taxon>
        <taxon>Paraburkholderia</taxon>
    </lineage>
</organism>
<sequence length="90" mass="10362">MKSNVVIADPERGQFKQAVEWIAPGTVLLREDGMRDLIVQLRRPEIRHHEAARPPLFKERLKPATRVLDRARVSFTRPERGSDAFDPDCT</sequence>
<gene>
    <name evidence="1" type="ORF">PTKU64_16440</name>
</gene>
<reference evidence="1 2" key="1">
    <citation type="journal article" date="2022" name="Front. Microbiol.">
        <title>Identification and characterization of a novel class of self-sufficient cytochrome P450 hydroxylase involved in cyclohexanecarboxylate degradation in Paraburkholderia terrae strain KU-64.</title>
        <authorList>
            <person name="Yamamoto T."/>
            <person name="Hasegawa Y."/>
            <person name="Iwaki H."/>
        </authorList>
    </citation>
    <scope>NUCLEOTIDE SEQUENCE [LARGE SCALE GENOMIC DNA]</scope>
    <source>
        <strain evidence="1 2">KU-64</strain>
    </source>
</reference>
<evidence type="ECO:0000313" key="1">
    <source>
        <dbReference type="EMBL" id="BCZ77969.1"/>
    </source>
</evidence>
<proteinExistence type="predicted"/>
<keyword evidence="2" id="KW-1185">Reference proteome</keyword>
<protein>
    <submittedName>
        <fullName evidence="1">Uncharacterized protein</fullName>
    </submittedName>
</protein>